<dbReference type="Proteomes" id="UP001162156">
    <property type="component" value="Unassembled WGS sequence"/>
</dbReference>
<evidence type="ECO:0000313" key="5">
    <source>
        <dbReference type="Proteomes" id="UP001162156"/>
    </source>
</evidence>
<dbReference type="Gene3D" id="3.30.1330.30">
    <property type="match status" value="1"/>
</dbReference>
<feature type="domain" description="Ribosomal protein eL8/eL30/eS12/Gadd45" evidence="3">
    <location>
        <begin position="2"/>
        <end position="79"/>
    </location>
</feature>
<accession>A0AAV8ZQ97</accession>
<comment type="similarity">
    <text evidence="1">Belongs to the eukaryotic ribosomal protein eL8 family.</text>
</comment>
<sequence length="83" mass="9195">MVKKAIKYKTYFICGLRDVQTRIRKGETGIVLIAGDITPIDIMCHLPGVCEDKNISYVFVPSRSDLGASLGVKRGCLTVLNFF</sequence>
<name>A0AAV8ZQ97_9CUCU</name>
<dbReference type="EMBL" id="JANEYF010000994">
    <property type="protein sequence ID" value="KAJ8966486.1"/>
    <property type="molecule type" value="Genomic_DNA"/>
</dbReference>
<reference evidence="4" key="1">
    <citation type="journal article" date="2023" name="Insect Mol. Biol.">
        <title>Genome sequencing provides insights into the evolution of gene families encoding plant cell wall-degrading enzymes in longhorned beetles.</title>
        <authorList>
            <person name="Shin N.R."/>
            <person name="Okamura Y."/>
            <person name="Kirsch R."/>
            <person name="Pauchet Y."/>
        </authorList>
    </citation>
    <scope>NUCLEOTIDE SEQUENCE</scope>
    <source>
        <strain evidence="4">RBIC_L_NR</strain>
    </source>
</reference>
<evidence type="ECO:0000313" key="4">
    <source>
        <dbReference type="EMBL" id="KAJ8966486.1"/>
    </source>
</evidence>
<dbReference type="InterPro" id="IPR018492">
    <property type="entry name" value="Ribosomal_eL8/Nhp2"/>
</dbReference>
<dbReference type="InterPro" id="IPR029064">
    <property type="entry name" value="Ribosomal_eL30-like_sf"/>
</dbReference>
<evidence type="ECO:0000256" key="2">
    <source>
        <dbReference type="ARBA" id="ARBA00023274"/>
    </source>
</evidence>
<organism evidence="4 5">
    <name type="scientific">Rhamnusium bicolor</name>
    <dbReference type="NCBI Taxonomy" id="1586634"/>
    <lineage>
        <taxon>Eukaryota</taxon>
        <taxon>Metazoa</taxon>
        <taxon>Ecdysozoa</taxon>
        <taxon>Arthropoda</taxon>
        <taxon>Hexapoda</taxon>
        <taxon>Insecta</taxon>
        <taxon>Pterygota</taxon>
        <taxon>Neoptera</taxon>
        <taxon>Endopterygota</taxon>
        <taxon>Coleoptera</taxon>
        <taxon>Polyphaga</taxon>
        <taxon>Cucujiformia</taxon>
        <taxon>Chrysomeloidea</taxon>
        <taxon>Cerambycidae</taxon>
        <taxon>Lepturinae</taxon>
        <taxon>Rhagiini</taxon>
        <taxon>Rhamnusium</taxon>
    </lineage>
</organism>
<keyword evidence="2" id="KW-0687">Ribonucleoprotein</keyword>
<dbReference type="Pfam" id="PF01248">
    <property type="entry name" value="Ribosomal_L7Ae"/>
    <property type="match status" value="1"/>
</dbReference>
<dbReference type="InterPro" id="IPR004038">
    <property type="entry name" value="Ribosomal_eL8/eL30/eS12/Gad45"/>
</dbReference>
<dbReference type="PRINTS" id="PR00881">
    <property type="entry name" value="L7ARS6FAMILY"/>
</dbReference>
<dbReference type="SUPFAM" id="SSF55315">
    <property type="entry name" value="L30e-like"/>
    <property type="match status" value="1"/>
</dbReference>
<dbReference type="GO" id="GO:1990904">
    <property type="term" value="C:ribonucleoprotein complex"/>
    <property type="evidence" value="ECO:0007669"/>
    <property type="project" value="UniProtKB-KW"/>
</dbReference>
<comment type="caution">
    <text evidence="4">The sequence shown here is derived from an EMBL/GenBank/DDBJ whole genome shotgun (WGS) entry which is preliminary data.</text>
</comment>
<keyword evidence="5" id="KW-1185">Reference proteome</keyword>
<gene>
    <name evidence="4" type="ORF">NQ314_003495</name>
</gene>
<dbReference type="AlphaFoldDB" id="A0AAV8ZQ97"/>
<evidence type="ECO:0000256" key="1">
    <source>
        <dbReference type="ARBA" id="ARBA00007337"/>
    </source>
</evidence>
<proteinExistence type="inferred from homology"/>
<evidence type="ECO:0000259" key="3">
    <source>
        <dbReference type="Pfam" id="PF01248"/>
    </source>
</evidence>
<protein>
    <recommendedName>
        <fullName evidence="3">Ribosomal protein eL8/eL30/eS12/Gadd45 domain-containing protein</fullName>
    </recommendedName>
</protein>